<keyword evidence="2" id="KW-1185">Reference proteome</keyword>
<proteinExistence type="predicted"/>
<name>A0A0L6CL64_9MICO</name>
<dbReference type="Gene3D" id="3.30.1390.10">
    <property type="match status" value="1"/>
</dbReference>
<dbReference type="AlphaFoldDB" id="A0A0L6CL64"/>
<comment type="caution">
    <text evidence="1">The sequence shown here is derived from an EMBL/GenBank/DDBJ whole genome shotgun (WGS) entry which is preliminary data.</text>
</comment>
<sequence>MWTSSAKVAALEHRVRVLEAQLAEIARVTGVELPDGVPVPDHVAALAREGQQVQAIKALREAHPGLSLLEAKNTVDAIR</sequence>
<dbReference type="OrthoDB" id="3298842at2"/>
<dbReference type="Proteomes" id="UP000037397">
    <property type="component" value="Unassembled WGS sequence"/>
</dbReference>
<dbReference type="RefSeq" id="WP_050670968.1">
    <property type="nucleotide sequence ID" value="NZ_LAIR01000002.1"/>
</dbReference>
<reference evidence="2" key="1">
    <citation type="submission" date="2015-03" db="EMBL/GenBank/DDBJ databases">
        <title>Luteipulveratus halotolerans sp. nov., a novel actinobacterium (Dermacoccaceae) from Sarawak, Malaysia.</title>
        <authorList>
            <person name="Juboi H."/>
            <person name="Basik A."/>
            <person name="Shamsul S.S."/>
            <person name="Arnold P."/>
            <person name="Schmitt E.K."/>
            <person name="Sanglier J.-J."/>
            <person name="Yeo T."/>
        </authorList>
    </citation>
    <scope>NUCLEOTIDE SEQUENCE [LARGE SCALE GENOMIC DNA]</scope>
    <source>
        <strain evidence="2">C296001</strain>
    </source>
</reference>
<protein>
    <recommendedName>
        <fullName evidence="3">Ribosomal protein L7/L12 C-terminal domain-containing protein</fullName>
    </recommendedName>
</protein>
<dbReference type="EMBL" id="LAIR01000002">
    <property type="protein sequence ID" value="KNX38497.1"/>
    <property type="molecule type" value="Genomic_DNA"/>
</dbReference>
<organism evidence="1 2">
    <name type="scientific">Luteipulveratus halotolerans</name>
    <dbReference type="NCBI Taxonomy" id="1631356"/>
    <lineage>
        <taxon>Bacteria</taxon>
        <taxon>Bacillati</taxon>
        <taxon>Actinomycetota</taxon>
        <taxon>Actinomycetes</taxon>
        <taxon>Micrococcales</taxon>
        <taxon>Dermacoccaceae</taxon>
        <taxon>Luteipulveratus</taxon>
    </lineage>
</organism>
<evidence type="ECO:0000313" key="1">
    <source>
        <dbReference type="EMBL" id="KNX38497.1"/>
    </source>
</evidence>
<accession>A0A0L6CL64</accession>
<evidence type="ECO:0008006" key="3">
    <source>
        <dbReference type="Google" id="ProtNLM"/>
    </source>
</evidence>
<dbReference type="InterPro" id="IPR014719">
    <property type="entry name" value="Ribosomal_bL12_C/ClpS-like"/>
</dbReference>
<gene>
    <name evidence="1" type="ORF">VV01_17250</name>
</gene>
<evidence type="ECO:0000313" key="2">
    <source>
        <dbReference type="Proteomes" id="UP000037397"/>
    </source>
</evidence>